<evidence type="ECO:0000256" key="5">
    <source>
        <dbReference type="PIRSR" id="PIRSR601519-1"/>
    </source>
</evidence>
<comment type="similarity">
    <text evidence="6">Belongs to the ferritin family. Prokaryotic subfamily.</text>
</comment>
<dbReference type="InterPro" id="IPR009078">
    <property type="entry name" value="Ferritin-like_SF"/>
</dbReference>
<organism evidence="8 9">
    <name type="scientific">candidate division TA06 bacterium</name>
    <dbReference type="NCBI Taxonomy" id="2250710"/>
    <lineage>
        <taxon>Bacteria</taxon>
        <taxon>Bacteria division TA06</taxon>
    </lineage>
</organism>
<evidence type="ECO:0000256" key="3">
    <source>
        <dbReference type="ARBA" id="ARBA00023002"/>
    </source>
</evidence>
<accession>A0A523XU98</accession>
<dbReference type="Gene3D" id="1.20.1260.10">
    <property type="match status" value="1"/>
</dbReference>
<feature type="domain" description="Ferritin-like diiron" evidence="7">
    <location>
        <begin position="1"/>
        <end position="101"/>
    </location>
</feature>
<evidence type="ECO:0000313" key="9">
    <source>
        <dbReference type="Proteomes" id="UP000315534"/>
    </source>
</evidence>
<keyword evidence="2 5" id="KW-0479">Metal-binding</keyword>
<dbReference type="EC" id="1.16.3.2" evidence="6"/>
<feature type="binding site" evidence="5">
    <location>
        <position position="50"/>
    </location>
    <ligand>
        <name>Fe cation</name>
        <dbReference type="ChEBI" id="CHEBI:24875"/>
        <label>1</label>
    </ligand>
</feature>
<dbReference type="GO" id="GO:0006879">
    <property type="term" value="P:intracellular iron ion homeostasis"/>
    <property type="evidence" value="ECO:0007669"/>
    <property type="project" value="UniProtKB-KW"/>
</dbReference>
<dbReference type="InterPro" id="IPR009040">
    <property type="entry name" value="Ferritin-like_diiron"/>
</dbReference>
<feature type="non-terminal residue" evidence="8">
    <location>
        <position position="101"/>
    </location>
</feature>
<evidence type="ECO:0000256" key="2">
    <source>
        <dbReference type="ARBA" id="ARBA00022723"/>
    </source>
</evidence>
<feature type="binding site" evidence="5">
    <location>
        <position position="17"/>
    </location>
    <ligand>
        <name>Fe cation</name>
        <dbReference type="ChEBI" id="CHEBI:24875"/>
        <label>1</label>
    </ligand>
</feature>
<dbReference type="Pfam" id="PF00210">
    <property type="entry name" value="Ferritin"/>
    <property type="match status" value="1"/>
</dbReference>
<evidence type="ECO:0000313" key="8">
    <source>
        <dbReference type="EMBL" id="TET82898.1"/>
    </source>
</evidence>
<dbReference type="GO" id="GO:0005829">
    <property type="term" value="C:cytosol"/>
    <property type="evidence" value="ECO:0007669"/>
    <property type="project" value="TreeGrafter"/>
</dbReference>
<reference evidence="8 9" key="1">
    <citation type="submission" date="2019-03" db="EMBL/GenBank/DDBJ databases">
        <title>Metabolic potential of uncultured bacteria and archaea associated with petroleum seepage in deep-sea sediments.</title>
        <authorList>
            <person name="Dong X."/>
            <person name="Hubert C."/>
        </authorList>
    </citation>
    <scope>NUCLEOTIDE SEQUENCE [LARGE SCALE GENOMIC DNA]</scope>
    <source>
        <strain evidence="8">E29_bin36</strain>
    </source>
</reference>
<dbReference type="PANTHER" id="PTHR11431:SF127">
    <property type="entry name" value="BACTERIAL NON-HEME FERRITIN"/>
    <property type="match status" value="1"/>
</dbReference>
<keyword evidence="4 5" id="KW-0408">Iron</keyword>
<sequence>MLGKKIQEALSKQLNAELYSSYLYLSMSAYFEARNLPGFANWMRVQTQEELTHAMKFYDFINERGGRVILEKIDGPPTDWDSPVAVFDHVYKHEQKVTGLI</sequence>
<dbReference type="InterPro" id="IPR041719">
    <property type="entry name" value="Ferritin_prok"/>
</dbReference>
<protein>
    <recommendedName>
        <fullName evidence="6">Ferritin</fullName>
        <ecNumber evidence="6">1.16.3.2</ecNumber>
    </recommendedName>
</protein>
<dbReference type="GO" id="GO:0008198">
    <property type="term" value="F:ferrous iron binding"/>
    <property type="evidence" value="ECO:0007669"/>
    <property type="project" value="TreeGrafter"/>
</dbReference>
<feature type="binding site" evidence="5">
    <location>
        <position position="94"/>
    </location>
    <ligand>
        <name>Fe cation</name>
        <dbReference type="ChEBI" id="CHEBI:24875"/>
        <label>1</label>
    </ligand>
</feature>
<feature type="binding site" evidence="5">
    <location>
        <position position="53"/>
    </location>
    <ligand>
        <name>Fe cation</name>
        <dbReference type="ChEBI" id="CHEBI:24875"/>
        <label>1</label>
    </ligand>
</feature>
<dbReference type="InterPro" id="IPR012347">
    <property type="entry name" value="Ferritin-like"/>
</dbReference>
<dbReference type="EMBL" id="SOIP01000084">
    <property type="protein sequence ID" value="TET82898.1"/>
    <property type="molecule type" value="Genomic_DNA"/>
</dbReference>
<dbReference type="PANTHER" id="PTHR11431">
    <property type="entry name" value="FERRITIN"/>
    <property type="match status" value="1"/>
</dbReference>
<evidence type="ECO:0000256" key="4">
    <source>
        <dbReference type="ARBA" id="ARBA00023004"/>
    </source>
</evidence>
<dbReference type="PROSITE" id="PS50905">
    <property type="entry name" value="FERRITIN_LIKE"/>
    <property type="match status" value="1"/>
</dbReference>
<gene>
    <name evidence="8" type="ORF">E3J38_01375</name>
</gene>
<dbReference type="InterPro" id="IPR001519">
    <property type="entry name" value="Ferritin"/>
</dbReference>
<evidence type="ECO:0000259" key="7">
    <source>
        <dbReference type="PROSITE" id="PS50905"/>
    </source>
</evidence>
<comment type="subcellular location">
    <subcellularLocation>
        <location evidence="6">Cytoplasm</location>
    </subcellularLocation>
</comment>
<comment type="function">
    <text evidence="6">Iron-storage protein.</text>
</comment>
<dbReference type="Proteomes" id="UP000315534">
    <property type="component" value="Unassembled WGS sequence"/>
</dbReference>
<evidence type="ECO:0000256" key="1">
    <source>
        <dbReference type="ARBA" id="ARBA00022434"/>
    </source>
</evidence>
<proteinExistence type="inferred from homology"/>
<evidence type="ECO:0000256" key="6">
    <source>
        <dbReference type="RuleBase" id="RU361145"/>
    </source>
</evidence>
<dbReference type="GO" id="GO:0004322">
    <property type="term" value="F:ferroxidase activity"/>
    <property type="evidence" value="ECO:0007669"/>
    <property type="project" value="TreeGrafter"/>
</dbReference>
<dbReference type="GO" id="GO:0006826">
    <property type="term" value="P:iron ion transport"/>
    <property type="evidence" value="ECO:0007669"/>
    <property type="project" value="InterPro"/>
</dbReference>
<dbReference type="GO" id="GO:0008199">
    <property type="term" value="F:ferric iron binding"/>
    <property type="evidence" value="ECO:0007669"/>
    <property type="project" value="InterPro"/>
</dbReference>
<dbReference type="InterPro" id="IPR008331">
    <property type="entry name" value="Ferritin_DPS_dom"/>
</dbReference>
<comment type="caution">
    <text evidence="8">The sequence shown here is derived from an EMBL/GenBank/DDBJ whole genome shotgun (WGS) entry which is preliminary data.</text>
</comment>
<name>A0A523XU98_UNCT6</name>
<comment type="catalytic activity">
    <reaction evidence="6">
        <text>4 Fe(2+) + O2 + 6 H2O = 4 iron(III) oxide-hydroxide + 12 H(+)</text>
        <dbReference type="Rhea" id="RHEA:11972"/>
        <dbReference type="ChEBI" id="CHEBI:15377"/>
        <dbReference type="ChEBI" id="CHEBI:15378"/>
        <dbReference type="ChEBI" id="CHEBI:15379"/>
        <dbReference type="ChEBI" id="CHEBI:29033"/>
        <dbReference type="ChEBI" id="CHEBI:78619"/>
        <dbReference type="EC" id="1.16.3.2"/>
    </reaction>
</comment>
<keyword evidence="1 6" id="KW-0409">Iron storage</keyword>
<dbReference type="CDD" id="cd01055">
    <property type="entry name" value="Nonheme_Ferritin"/>
    <property type="match status" value="1"/>
</dbReference>
<keyword evidence="6" id="KW-0963">Cytoplasm</keyword>
<dbReference type="AlphaFoldDB" id="A0A523XU98"/>
<keyword evidence="3" id="KW-0560">Oxidoreductase</keyword>
<dbReference type="SUPFAM" id="SSF47240">
    <property type="entry name" value="Ferritin-like"/>
    <property type="match status" value="1"/>
</dbReference>